<dbReference type="Pfam" id="PF06047">
    <property type="entry name" value="Nkap_C"/>
    <property type="match status" value="1"/>
</dbReference>
<evidence type="ECO:0000256" key="1">
    <source>
        <dbReference type="ARBA" id="ARBA00009313"/>
    </source>
</evidence>
<sequence length="232" mass="25202">MAHPVPANQRVPQAGTTIPGTGGAVRTVNAAEATDAADIGVDLVLQKATATMTRSPPTIRKIPVPGIERAKRSTRSDSDASENFTRHAANDNNGDEAPARLVGPMPPPRAEAVPVSYGGALRPGEGDAIARFVQQGKRIPRRGEVGLTAEEIERFEDAGYVMSGSRHARINAVRLRKENQVYSTEEKRALAEFNHEQKMARESKVREDLRRLVDRALGKAAETNHDPFITNK</sequence>
<proteinExistence type="inferred from homology"/>
<comment type="caution">
    <text evidence="4">The sequence shown here is derived from an EMBL/GenBank/DDBJ whole genome shotgun (WGS) entry which is preliminary data.</text>
</comment>
<evidence type="ECO:0000313" key="4">
    <source>
        <dbReference type="EMBL" id="GJN15977.1"/>
    </source>
</evidence>
<comment type="similarity">
    <text evidence="1">Belongs to the NKAP family.</text>
</comment>
<evidence type="ECO:0000259" key="3">
    <source>
        <dbReference type="Pfam" id="PF06047"/>
    </source>
</evidence>
<feature type="compositionally biased region" description="Polar residues" evidence="2">
    <location>
        <begin position="10"/>
        <end position="19"/>
    </location>
</feature>
<gene>
    <name evidence="4" type="primary">gb02927</name>
    <name evidence="4" type="ORF">PR202_gb02927</name>
</gene>
<dbReference type="GO" id="GO:0003682">
    <property type="term" value="F:chromatin binding"/>
    <property type="evidence" value="ECO:0007669"/>
    <property type="project" value="InterPro"/>
</dbReference>
<accession>A0AAV5DZW0</accession>
<reference evidence="4" key="2">
    <citation type="submission" date="2021-12" db="EMBL/GenBank/DDBJ databases">
        <title>Resequencing data analysis of finger millet.</title>
        <authorList>
            <person name="Hatakeyama M."/>
            <person name="Aluri S."/>
            <person name="Balachadran M.T."/>
            <person name="Sivarajan S.R."/>
            <person name="Poveda L."/>
            <person name="Shimizu-Inatsugi R."/>
            <person name="Schlapbach R."/>
            <person name="Sreeman S.M."/>
            <person name="Shimizu K.K."/>
        </authorList>
    </citation>
    <scope>NUCLEOTIDE SEQUENCE</scope>
</reference>
<name>A0AAV5DZW0_ELECO</name>
<organism evidence="4 5">
    <name type="scientific">Eleusine coracana subsp. coracana</name>
    <dbReference type="NCBI Taxonomy" id="191504"/>
    <lineage>
        <taxon>Eukaryota</taxon>
        <taxon>Viridiplantae</taxon>
        <taxon>Streptophyta</taxon>
        <taxon>Embryophyta</taxon>
        <taxon>Tracheophyta</taxon>
        <taxon>Spermatophyta</taxon>
        <taxon>Magnoliopsida</taxon>
        <taxon>Liliopsida</taxon>
        <taxon>Poales</taxon>
        <taxon>Poaceae</taxon>
        <taxon>PACMAD clade</taxon>
        <taxon>Chloridoideae</taxon>
        <taxon>Cynodonteae</taxon>
        <taxon>Eleusininae</taxon>
        <taxon>Eleusine</taxon>
    </lineage>
</organism>
<dbReference type="PANTHER" id="PTHR13087:SF12">
    <property type="entry name" value="NF-KAPPA-B-ACTIVATING PROTEIN C-TERMINAL DOMAIN-CONTAINING PROTEIN"/>
    <property type="match status" value="1"/>
</dbReference>
<dbReference type="EMBL" id="BQKI01000072">
    <property type="protein sequence ID" value="GJN15977.1"/>
    <property type="molecule type" value="Genomic_DNA"/>
</dbReference>
<feature type="region of interest" description="Disordered" evidence="2">
    <location>
        <begin position="54"/>
        <end position="98"/>
    </location>
</feature>
<reference evidence="4" key="1">
    <citation type="journal article" date="2018" name="DNA Res.">
        <title>Multiple hybrid de novo genome assembly of finger millet, an orphan allotetraploid crop.</title>
        <authorList>
            <person name="Hatakeyama M."/>
            <person name="Aluri S."/>
            <person name="Balachadran M.T."/>
            <person name="Sivarajan S.R."/>
            <person name="Patrignani A."/>
            <person name="Gruter S."/>
            <person name="Poveda L."/>
            <person name="Shimizu-Inatsugi R."/>
            <person name="Baeten J."/>
            <person name="Francoijs K.J."/>
            <person name="Nataraja K.N."/>
            <person name="Reddy Y.A.N."/>
            <person name="Phadnis S."/>
            <person name="Ravikumar R.L."/>
            <person name="Schlapbach R."/>
            <person name="Sreeman S.M."/>
            <person name="Shimizu K.K."/>
        </authorList>
    </citation>
    <scope>NUCLEOTIDE SEQUENCE</scope>
</reference>
<keyword evidence="5" id="KW-1185">Reference proteome</keyword>
<evidence type="ECO:0000313" key="5">
    <source>
        <dbReference type="Proteomes" id="UP001054889"/>
    </source>
</evidence>
<feature type="domain" description="NF-kappa-B-activating protein C-terminal" evidence="3">
    <location>
        <begin position="116"/>
        <end position="214"/>
    </location>
</feature>
<protein>
    <recommendedName>
        <fullName evidence="3">NF-kappa-B-activating protein C-terminal domain-containing protein</fullName>
    </recommendedName>
</protein>
<dbReference type="PANTHER" id="PTHR13087">
    <property type="entry name" value="NF-KAPPA B ACTIVATING PROTEIN"/>
    <property type="match status" value="1"/>
</dbReference>
<dbReference type="AlphaFoldDB" id="A0AAV5DZW0"/>
<evidence type="ECO:0000256" key="2">
    <source>
        <dbReference type="SAM" id="MobiDB-lite"/>
    </source>
</evidence>
<dbReference type="Proteomes" id="UP001054889">
    <property type="component" value="Unassembled WGS sequence"/>
</dbReference>
<feature type="compositionally biased region" description="Basic and acidic residues" evidence="2">
    <location>
        <begin position="68"/>
        <end position="89"/>
    </location>
</feature>
<dbReference type="InterPro" id="IPR040466">
    <property type="entry name" value="NKAP"/>
</dbReference>
<dbReference type="GO" id="GO:0010468">
    <property type="term" value="P:regulation of gene expression"/>
    <property type="evidence" value="ECO:0007669"/>
    <property type="project" value="TreeGrafter"/>
</dbReference>
<dbReference type="GO" id="GO:0005634">
    <property type="term" value="C:nucleus"/>
    <property type="evidence" value="ECO:0007669"/>
    <property type="project" value="TreeGrafter"/>
</dbReference>
<feature type="region of interest" description="Disordered" evidence="2">
    <location>
        <begin position="1"/>
        <end position="21"/>
    </location>
</feature>
<dbReference type="InterPro" id="IPR009269">
    <property type="entry name" value="NKAP_C"/>
</dbReference>